<evidence type="ECO:0000256" key="1">
    <source>
        <dbReference type="ARBA" id="ARBA00000077"/>
    </source>
</evidence>
<keyword evidence="8" id="KW-0255">Endonuclease</keyword>
<dbReference type="Proteomes" id="UP001210261">
    <property type="component" value="Unassembled WGS sequence"/>
</dbReference>
<dbReference type="InterPro" id="IPR036397">
    <property type="entry name" value="RNaseH_sf"/>
</dbReference>
<evidence type="ECO:0000256" key="9">
    <source>
        <dbReference type="ARBA" id="ARBA00022801"/>
    </source>
</evidence>
<evidence type="ECO:0000256" key="6">
    <source>
        <dbReference type="ARBA" id="ARBA00022722"/>
    </source>
</evidence>
<comment type="caution">
    <text evidence="12">The sequence shown here is derived from an EMBL/GenBank/DDBJ whole genome shotgun (WGS) entry which is preliminary data.</text>
</comment>
<evidence type="ECO:0000256" key="3">
    <source>
        <dbReference type="ARBA" id="ARBA00005300"/>
    </source>
</evidence>
<comment type="subunit">
    <text evidence="4">Monomer.</text>
</comment>
<keyword evidence="6" id="KW-0540">Nuclease</keyword>
<accession>A0ABT4VDK6</accession>
<evidence type="ECO:0000256" key="4">
    <source>
        <dbReference type="ARBA" id="ARBA00011245"/>
    </source>
</evidence>
<dbReference type="NCBIfam" id="NF001236">
    <property type="entry name" value="PRK00203.1"/>
    <property type="match status" value="1"/>
</dbReference>
<dbReference type="PANTHER" id="PTHR10642:SF26">
    <property type="entry name" value="RIBONUCLEASE H1"/>
    <property type="match status" value="1"/>
</dbReference>
<keyword evidence="7" id="KW-0479">Metal-binding</keyword>
<dbReference type="Pfam" id="PF00075">
    <property type="entry name" value="RNase_H"/>
    <property type="match status" value="1"/>
</dbReference>
<name>A0ABT4VDK6_9HELI</name>
<comment type="cofactor">
    <cofactor evidence="2">
        <name>Mg(2+)</name>
        <dbReference type="ChEBI" id="CHEBI:18420"/>
    </cofactor>
</comment>
<dbReference type="EC" id="3.1.26.4" evidence="5"/>
<dbReference type="SUPFAM" id="SSF53098">
    <property type="entry name" value="Ribonuclease H-like"/>
    <property type="match status" value="1"/>
</dbReference>
<evidence type="ECO:0000313" key="12">
    <source>
        <dbReference type="EMBL" id="MDA3968781.1"/>
    </source>
</evidence>
<comment type="similarity">
    <text evidence="3">Belongs to the RNase H family.</text>
</comment>
<sequence>MKCVTLFCDGSSLGNPGAGGWCGILDYNGKRKIISGGESHTTNNRMELTALIQSLKALKEPCNVLIVSDSKYVLDGISKWLPNWIEKNFSKIKNPDLWKEYIEVSKMHKIDVMWVKGHNGHKENEMCDNIAKEEALKYKLGEHNESNAVSKSN</sequence>
<evidence type="ECO:0000313" key="13">
    <source>
        <dbReference type="Proteomes" id="UP001210261"/>
    </source>
</evidence>
<dbReference type="InterPro" id="IPR022892">
    <property type="entry name" value="RNaseHI"/>
</dbReference>
<dbReference type="Gene3D" id="3.30.420.10">
    <property type="entry name" value="Ribonuclease H-like superfamily/Ribonuclease H"/>
    <property type="match status" value="1"/>
</dbReference>
<feature type="domain" description="RNase H type-1" evidence="11">
    <location>
        <begin position="1"/>
        <end position="136"/>
    </location>
</feature>
<dbReference type="InterPro" id="IPR002156">
    <property type="entry name" value="RNaseH_domain"/>
</dbReference>
<proteinExistence type="inferred from homology"/>
<evidence type="ECO:0000256" key="8">
    <source>
        <dbReference type="ARBA" id="ARBA00022759"/>
    </source>
</evidence>
<gene>
    <name evidence="12" type="primary">rnhA</name>
    <name evidence="12" type="ORF">PF021_03720</name>
</gene>
<dbReference type="RefSeq" id="WP_271021077.1">
    <property type="nucleotide sequence ID" value="NZ_JAQHXR010000002.1"/>
</dbReference>
<dbReference type="GO" id="GO:0004523">
    <property type="term" value="F:RNA-DNA hybrid ribonuclease activity"/>
    <property type="evidence" value="ECO:0007669"/>
    <property type="project" value="UniProtKB-EC"/>
</dbReference>
<comment type="catalytic activity">
    <reaction evidence="1">
        <text>Endonucleolytic cleavage to 5'-phosphomonoester.</text>
        <dbReference type="EC" id="3.1.26.4"/>
    </reaction>
</comment>
<dbReference type="EMBL" id="JAQHXR010000002">
    <property type="protein sequence ID" value="MDA3968781.1"/>
    <property type="molecule type" value="Genomic_DNA"/>
</dbReference>
<evidence type="ECO:0000256" key="10">
    <source>
        <dbReference type="ARBA" id="ARBA00022842"/>
    </source>
</evidence>
<reference evidence="12 13" key="1">
    <citation type="submission" date="2023-01" db="EMBL/GenBank/DDBJ databases">
        <title>Description of Helicobacter ibis sp. nov. isolated from faecal droppings of black-faced ibis (Theristicus melanopis).</title>
        <authorList>
            <person name="Lopez-Cantillo M."/>
            <person name="Vidal-Veuthey B."/>
            <person name="Mella A."/>
            <person name="De La Haba R."/>
            <person name="Collado L."/>
        </authorList>
    </citation>
    <scope>NUCLEOTIDE SEQUENCE [LARGE SCALE GENOMIC DNA]</scope>
    <source>
        <strain evidence="12 13">A82</strain>
    </source>
</reference>
<evidence type="ECO:0000259" key="11">
    <source>
        <dbReference type="PROSITE" id="PS50879"/>
    </source>
</evidence>
<keyword evidence="9 12" id="KW-0378">Hydrolase</keyword>
<evidence type="ECO:0000256" key="5">
    <source>
        <dbReference type="ARBA" id="ARBA00012180"/>
    </source>
</evidence>
<dbReference type="InterPro" id="IPR012337">
    <property type="entry name" value="RNaseH-like_sf"/>
</dbReference>
<dbReference type="InterPro" id="IPR050092">
    <property type="entry name" value="RNase_H"/>
</dbReference>
<dbReference type="CDD" id="cd09278">
    <property type="entry name" value="RNase_HI_prokaryote_like"/>
    <property type="match status" value="1"/>
</dbReference>
<dbReference type="PANTHER" id="PTHR10642">
    <property type="entry name" value="RIBONUCLEASE H1"/>
    <property type="match status" value="1"/>
</dbReference>
<evidence type="ECO:0000256" key="7">
    <source>
        <dbReference type="ARBA" id="ARBA00022723"/>
    </source>
</evidence>
<keyword evidence="10" id="KW-0460">Magnesium</keyword>
<evidence type="ECO:0000256" key="2">
    <source>
        <dbReference type="ARBA" id="ARBA00001946"/>
    </source>
</evidence>
<dbReference type="PROSITE" id="PS50879">
    <property type="entry name" value="RNASE_H_1"/>
    <property type="match status" value="1"/>
</dbReference>
<organism evidence="12 13">
    <name type="scientific">Helicobacter ibis</name>
    <dbReference type="NCBI Taxonomy" id="2962633"/>
    <lineage>
        <taxon>Bacteria</taxon>
        <taxon>Pseudomonadati</taxon>
        <taxon>Campylobacterota</taxon>
        <taxon>Epsilonproteobacteria</taxon>
        <taxon>Campylobacterales</taxon>
        <taxon>Helicobacteraceae</taxon>
        <taxon>Helicobacter</taxon>
    </lineage>
</organism>
<protein>
    <recommendedName>
        <fullName evidence="5">ribonuclease H</fullName>
        <ecNumber evidence="5">3.1.26.4</ecNumber>
    </recommendedName>
</protein>
<keyword evidence="13" id="KW-1185">Reference proteome</keyword>